<protein>
    <submittedName>
        <fullName evidence="1">Tungsten formylmethanofuran dehydrogenase</fullName>
    </submittedName>
</protein>
<name>A0ABZ0HSN4_9HYPH</name>
<reference evidence="1 2" key="1">
    <citation type="submission" date="2023-10" db="EMBL/GenBank/DDBJ databases">
        <title>Novel methanotroph of the genus Methylocapsa from a subarctic wetland.</title>
        <authorList>
            <person name="Belova S.E."/>
            <person name="Oshkin I.Y."/>
            <person name="Miroshnikov K."/>
            <person name="Dedysh S.N."/>
        </authorList>
    </citation>
    <scope>NUCLEOTIDE SEQUENCE [LARGE SCALE GENOMIC DNA]</scope>
    <source>
        <strain evidence="1 2">RX1</strain>
    </source>
</reference>
<accession>A0ABZ0HSN4</accession>
<keyword evidence="2" id="KW-1185">Reference proteome</keyword>
<organism evidence="1 2">
    <name type="scientific">Methylocapsa polymorpha</name>
    <dbReference type="NCBI Taxonomy" id="3080828"/>
    <lineage>
        <taxon>Bacteria</taxon>
        <taxon>Pseudomonadati</taxon>
        <taxon>Pseudomonadota</taxon>
        <taxon>Alphaproteobacteria</taxon>
        <taxon>Hyphomicrobiales</taxon>
        <taxon>Beijerinckiaceae</taxon>
        <taxon>Methylocapsa</taxon>
    </lineage>
</organism>
<evidence type="ECO:0000313" key="2">
    <source>
        <dbReference type="Proteomes" id="UP001626536"/>
    </source>
</evidence>
<dbReference type="Proteomes" id="UP001626536">
    <property type="component" value="Chromosome"/>
</dbReference>
<dbReference type="EMBL" id="CP136862">
    <property type="protein sequence ID" value="WOJ88921.1"/>
    <property type="molecule type" value="Genomic_DNA"/>
</dbReference>
<evidence type="ECO:0000313" key="1">
    <source>
        <dbReference type="EMBL" id="WOJ88921.1"/>
    </source>
</evidence>
<proteinExistence type="predicted"/>
<dbReference type="RefSeq" id="WP_407338359.1">
    <property type="nucleotide sequence ID" value="NZ_CP136862.1"/>
</dbReference>
<gene>
    <name evidence="1" type="ORF">RZS28_14050</name>
</gene>
<sequence length="363" mass="39253">MTEAQIDGRPASIDAAAERAAEILSRARLPVIAGLGTDIAGARVSIALAERLRGAYDHLQSDRIFADLDVLRQAGRFFTTPNEARLRADVLLFIGKDLTRIWPQLLERLAPAQVPEFDLAHAERKLVWIAPGRSAAQVDGLSVTTLDSTDLHVTLASLRARLADRPISSGKGAKRKLDEAAQILKAARFGVAVWGPELLDSLSIEMLYGLLADLNKTTRFSGLPLGADANAGGVLQTSGWMTGFPVRTSFGRAFPEHDTWRFDATRLVESGEADAALWISAYGRETPQWKRQVPLIALVPPQTRFEHEPQVRVEVGCPGVDHDGAEFAREVGAIVARQASLPSDAPSVASVIDRIAQHIGGEV</sequence>